<evidence type="ECO:0000256" key="1">
    <source>
        <dbReference type="ARBA" id="ARBA00004123"/>
    </source>
</evidence>
<dbReference type="OrthoDB" id="644067at2759"/>
<feature type="coiled-coil region" evidence="4">
    <location>
        <begin position="297"/>
        <end position="331"/>
    </location>
</feature>
<dbReference type="Gramene" id="arahy.Tifrunner.gnm2.ann2.Ah18g074100.1">
    <property type="protein sequence ID" value="arahy.Tifrunner.gnm2.ann2.Ah18g074100.1-CDS"/>
    <property type="gene ID" value="arahy.Tifrunner.gnm2.ann2.Ah18g074100"/>
</dbReference>
<keyword evidence="3" id="KW-0539">Nucleus</keyword>
<sequence length="356" mass="40037">MQQTTMAVSGTKTISHETLTQELLQSEAAEPVSKQNSILSLTLDEIQCKSGKSFGSMSMDEFLASIWSSEDNNNNNNNNTNQTLHDEQASQHIMKSAGTKTEQQQQGSFCVIPSPICKKTVEEVWSEIHKDQEPQQRDESNNIGMNEALRKQQTLGEMTLEDFLIKAGVVQESKLTSKSRVATTTIMPLVFQNHVSNIASSNRPMDPSYAVRSPMGVGFPSQQNLGNHGTNNNGLGTYPILLQNNNSSTRLLDSSVGSSRKRVIDGPPEVVVERRQRRMLKNRESAARSRARRQAYTVELEAELNVLKEENENLKQILDEAELKRKQEISQRKHTTKAQKRTEKLREIRRTISAAW</sequence>
<proteinExistence type="predicted"/>
<dbReference type="EMBL" id="SDMP01000018">
    <property type="protein sequence ID" value="RYQ97821.1"/>
    <property type="molecule type" value="Genomic_DNA"/>
</dbReference>
<name>A0A444Y779_ARAHY</name>
<protein>
    <recommendedName>
        <fullName evidence="5">BZIP domain-containing protein</fullName>
    </recommendedName>
</protein>
<comment type="subcellular location">
    <subcellularLocation>
        <location evidence="1">Nucleus</location>
    </subcellularLocation>
</comment>
<comment type="caution">
    <text evidence="6">The sequence shown here is derived from an EMBL/GenBank/DDBJ whole genome shotgun (WGS) entry which is preliminary data.</text>
</comment>
<dbReference type="AlphaFoldDB" id="A0A444Y779"/>
<dbReference type="SMART" id="SM00338">
    <property type="entry name" value="BRLZ"/>
    <property type="match status" value="1"/>
</dbReference>
<keyword evidence="4" id="KW-0175">Coiled coil</keyword>
<evidence type="ECO:0000256" key="2">
    <source>
        <dbReference type="ARBA" id="ARBA00023125"/>
    </source>
</evidence>
<dbReference type="InterPro" id="IPR046347">
    <property type="entry name" value="bZIP_sf"/>
</dbReference>
<dbReference type="PANTHER" id="PTHR22952:SF395">
    <property type="entry name" value="ABSCISIC ACID-INSENSITIVE 5-LIKE PROTEIN 1"/>
    <property type="match status" value="1"/>
</dbReference>
<dbReference type="SUPFAM" id="SSF57959">
    <property type="entry name" value="Leucine zipper domain"/>
    <property type="match status" value="1"/>
</dbReference>
<dbReference type="Pfam" id="PF00170">
    <property type="entry name" value="bZIP_1"/>
    <property type="match status" value="1"/>
</dbReference>
<evidence type="ECO:0000259" key="5">
    <source>
        <dbReference type="PROSITE" id="PS50217"/>
    </source>
</evidence>
<dbReference type="PANTHER" id="PTHR22952">
    <property type="entry name" value="CAMP-RESPONSE ELEMENT BINDING PROTEIN-RELATED"/>
    <property type="match status" value="1"/>
</dbReference>
<dbReference type="PROSITE" id="PS00036">
    <property type="entry name" value="BZIP_BASIC"/>
    <property type="match status" value="1"/>
</dbReference>
<evidence type="ECO:0000256" key="3">
    <source>
        <dbReference type="ARBA" id="ARBA00023242"/>
    </source>
</evidence>
<accession>A0A444Y779</accession>
<keyword evidence="2" id="KW-0238">DNA-binding</keyword>
<dbReference type="Gene3D" id="1.20.5.170">
    <property type="match status" value="1"/>
</dbReference>
<keyword evidence="7" id="KW-1185">Reference proteome</keyword>
<evidence type="ECO:0000313" key="7">
    <source>
        <dbReference type="Proteomes" id="UP000289738"/>
    </source>
</evidence>
<feature type="domain" description="BZIP" evidence="5">
    <location>
        <begin position="272"/>
        <end position="320"/>
    </location>
</feature>
<dbReference type="SMR" id="A0A444Y779"/>
<evidence type="ECO:0000256" key="4">
    <source>
        <dbReference type="SAM" id="Coils"/>
    </source>
</evidence>
<dbReference type="InterPro" id="IPR043452">
    <property type="entry name" value="BZIP46-like"/>
</dbReference>
<dbReference type="GO" id="GO:0003700">
    <property type="term" value="F:DNA-binding transcription factor activity"/>
    <property type="evidence" value="ECO:0007669"/>
    <property type="project" value="InterPro"/>
</dbReference>
<reference evidence="6 7" key="1">
    <citation type="submission" date="2019-01" db="EMBL/GenBank/DDBJ databases">
        <title>Sequencing of cultivated peanut Arachis hypogaea provides insights into genome evolution and oil improvement.</title>
        <authorList>
            <person name="Chen X."/>
        </authorList>
    </citation>
    <scope>NUCLEOTIDE SEQUENCE [LARGE SCALE GENOMIC DNA]</scope>
    <source>
        <strain evidence="7">cv. Fuhuasheng</strain>
        <tissue evidence="6">Leaves</tissue>
    </source>
</reference>
<organism evidence="6 7">
    <name type="scientific">Arachis hypogaea</name>
    <name type="common">Peanut</name>
    <dbReference type="NCBI Taxonomy" id="3818"/>
    <lineage>
        <taxon>Eukaryota</taxon>
        <taxon>Viridiplantae</taxon>
        <taxon>Streptophyta</taxon>
        <taxon>Embryophyta</taxon>
        <taxon>Tracheophyta</taxon>
        <taxon>Spermatophyta</taxon>
        <taxon>Magnoliopsida</taxon>
        <taxon>eudicotyledons</taxon>
        <taxon>Gunneridae</taxon>
        <taxon>Pentapetalae</taxon>
        <taxon>rosids</taxon>
        <taxon>fabids</taxon>
        <taxon>Fabales</taxon>
        <taxon>Fabaceae</taxon>
        <taxon>Papilionoideae</taxon>
        <taxon>50 kb inversion clade</taxon>
        <taxon>dalbergioids sensu lato</taxon>
        <taxon>Dalbergieae</taxon>
        <taxon>Pterocarpus clade</taxon>
        <taxon>Arachis</taxon>
    </lineage>
</organism>
<evidence type="ECO:0000313" key="6">
    <source>
        <dbReference type="EMBL" id="RYQ97821.1"/>
    </source>
</evidence>
<dbReference type="GO" id="GO:0045893">
    <property type="term" value="P:positive regulation of DNA-templated transcription"/>
    <property type="evidence" value="ECO:0007669"/>
    <property type="project" value="InterPro"/>
</dbReference>
<gene>
    <name evidence="6" type="ORF">Ahy_B08g093895</name>
</gene>
<dbReference type="PROSITE" id="PS50217">
    <property type="entry name" value="BZIP"/>
    <property type="match status" value="1"/>
</dbReference>
<dbReference type="InterPro" id="IPR004827">
    <property type="entry name" value="bZIP"/>
</dbReference>
<dbReference type="GO" id="GO:0005634">
    <property type="term" value="C:nucleus"/>
    <property type="evidence" value="ECO:0007669"/>
    <property type="project" value="UniProtKB-SubCell"/>
</dbReference>
<dbReference type="GO" id="GO:0003677">
    <property type="term" value="F:DNA binding"/>
    <property type="evidence" value="ECO:0007669"/>
    <property type="project" value="UniProtKB-KW"/>
</dbReference>
<dbReference type="Proteomes" id="UP000289738">
    <property type="component" value="Chromosome B08"/>
</dbReference>